<dbReference type="EMBL" id="JAQOSQ010000006">
    <property type="protein sequence ID" value="MDJ1183186.1"/>
    <property type="molecule type" value="Genomic_DNA"/>
</dbReference>
<evidence type="ECO:0000313" key="2">
    <source>
        <dbReference type="Proteomes" id="UP001232992"/>
    </source>
</evidence>
<reference evidence="1 2" key="1">
    <citation type="submission" date="2023-01" db="EMBL/GenBank/DDBJ databases">
        <title>Novel diversity within Roseofilum (Cyanobacteria; Desertifilaceae) from marine benthic mats with descriptions of four novel species.</title>
        <authorList>
            <person name="Wang Y."/>
            <person name="Berthold D.E."/>
            <person name="Hu J."/>
            <person name="Lefler F.W."/>
            <person name="Laughinghouse H.D. IV."/>
        </authorList>
    </citation>
    <scope>NUCLEOTIDE SEQUENCE [LARGE SCALE GENOMIC DNA]</scope>
    <source>
        <strain evidence="1 2">BLCC-M143</strain>
    </source>
</reference>
<dbReference type="RefSeq" id="WP_283757841.1">
    <property type="nucleotide sequence ID" value="NZ_JAQOSQ010000006.1"/>
</dbReference>
<keyword evidence="2" id="KW-1185">Reference proteome</keyword>
<protein>
    <submittedName>
        <fullName evidence="1">Uncharacterized protein</fullName>
    </submittedName>
</protein>
<sequence length="126" mass="13807">MTIVLSSQEIAHYRTELAADQEALSALDQIEDCEGDLEDAAISLGIQAGQQPDRADWLSGVAKRCRVVLCCDPCHSYFQAGKLSHVVATLREAGVCPPELVTPVVLWVVQLGVENFCEPLSYKQYN</sequence>
<gene>
    <name evidence="1" type="ORF">PMH09_08255</name>
</gene>
<evidence type="ECO:0000313" key="1">
    <source>
        <dbReference type="EMBL" id="MDJ1183186.1"/>
    </source>
</evidence>
<dbReference type="Proteomes" id="UP001232992">
    <property type="component" value="Unassembled WGS sequence"/>
</dbReference>
<accession>A0ABT7BXI8</accession>
<comment type="caution">
    <text evidence="1">The sequence shown here is derived from an EMBL/GenBank/DDBJ whole genome shotgun (WGS) entry which is preliminary data.</text>
</comment>
<proteinExistence type="predicted"/>
<organism evidence="1 2">
    <name type="scientific">Roseofilum casamattae BLCC-M143</name>
    <dbReference type="NCBI Taxonomy" id="3022442"/>
    <lineage>
        <taxon>Bacteria</taxon>
        <taxon>Bacillati</taxon>
        <taxon>Cyanobacteriota</taxon>
        <taxon>Cyanophyceae</taxon>
        <taxon>Desertifilales</taxon>
        <taxon>Desertifilaceae</taxon>
        <taxon>Roseofilum</taxon>
        <taxon>Roseofilum casamattae</taxon>
    </lineage>
</organism>
<name>A0ABT7BXI8_9CYAN</name>